<evidence type="ECO:0000313" key="2">
    <source>
        <dbReference type="Proteomes" id="UP000234681"/>
    </source>
</evidence>
<accession>A6IDY1</accession>
<name>A6IDY1_RAT</name>
<feature type="non-terminal residue" evidence="1">
    <location>
        <position position="37"/>
    </location>
</feature>
<gene>
    <name evidence="1" type="ORF">rCG_27845</name>
</gene>
<organism evidence="1 2">
    <name type="scientific">Rattus norvegicus</name>
    <name type="common">Rat</name>
    <dbReference type="NCBI Taxonomy" id="10116"/>
    <lineage>
        <taxon>Eukaryota</taxon>
        <taxon>Metazoa</taxon>
        <taxon>Chordata</taxon>
        <taxon>Craniata</taxon>
        <taxon>Vertebrata</taxon>
        <taxon>Euteleostomi</taxon>
        <taxon>Mammalia</taxon>
        <taxon>Eutheria</taxon>
        <taxon>Euarchontoglires</taxon>
        <taxon>Glires</taxon>
        <taxon>Rodentia</taxon>
        <taxon>Myomorpha</taxon>
        <taxon>Muroidea</taxon>
        <taxon>Muridae</taxon>
        <taxon>Murinae</taxon>
        <taxon>Rattus</taxon>
    </lineage>
</organism>
<protein>
    <submittedName>
        <fullName evidence="1">RCG27845</fullName>
    </submittedName>
</protein>
<evidence type="ECO:0000313" key="1">
    <source>
        <dbReference type="EMBL" id="EDM15064.1"/>
    </source>
</evidence>
<proteinExistence type="predicted"/>
<dbReference type="Proteomes" id="UP000234681">
    <property type="component" value="Chromosome 4"/>
</dbReference>
<reference evidence="2" key="1">
    <citation type="submission" date="2005-09" db="EMBL/GenBank/DDBJ databases">
        <authorList>
            <person name="Mural R.J."/>
            <person name="Li P.W."/>
            <person name="Adams M.D."/>
            <person name="Amanatides P.G."/>
            <person name="Baden-Tillson H."/>
            <person name="Barnstead M."/>
            <person name="Chin S.H."/>
            <person name="Dew I."/>
            <person name="Evans C.A."/>
            <person name="Ferriera S."/>
            <person name="Flanigan M."/>
            <person name="Fosler C."/>
            <person name="Glodek A."/>
            <person name="Gu Z."/>
            <person name="Holt R.A."/>
            <person name="Jennings D."/>
            <person name="Kraft C.L."/>
            <person name="Lu F."/>
            <person name="Nguyen T."/>
            <person name="Nusskern D.R."/>
            <person name="Pfannkoch C.M."/>
            <person name="Sitter C."/>
            <person name="Sutton G.G."/>
            <person name="Venter J.C."/>
            <person name="Wang Z."/>
            <person name="Woodage T."/>
            <person name="Zheng X.H."/>
            <person name="Zhong F."/>
        </authorList>
    </citation>
    <scope>NUCLEOTIDE SEQUENCE [LARGE SCALE GENOMIC DNA]</scope>
    <source>
        <strain>BN</strain>
        <strain evidence="2">Sprague-Dawley</strain>
    </source>
</reference>
<dbReference type="AlphaFoldDB" id="A6IDY1"/>
<sequence length="37" mass="3916">MFWSKSCEGRNAEPIWGLGSGSPWAPMGAGSFSRSSP</sequence>
<dbReference type="EMBL" id="CH473959">
    <property type="protein sequence ID" value="EDM15064.1"/>
    <property type="molecule type" value="Genomic_DNA"/>
</dbReference>